<feature type="transmembrane region" description="Helical" evidence="7">
    <location>
        <begin position="157"/>
        <end position="181"/>
    </location>
</feature>
<keyword evidence="5 7" id="KW-1133">Transmembrane helix</keyword>
<dbReference type="STRING" id="77020.A0A0M8MH82"/>
<evidence type="ECO:0000256" key="2">
    <source>
        <dbReference type="ARBA" id="ARBA00008974"/>
    </source>
</evidence>
<proteinExistence type="inferred from homology"/>
<dbReference type="GO" id="GO:0005886">
    <property type="term" value="C:plasma membrane"/>
    <property type="evidence" value="ECO:0007669"/>
    <property type="project" value="TreeGrafter"/>
</dbReference>
<dbReference type="Pfam" id="PF02133">
    <property type="entry name" value="Transp_cyt_pur"/>
    <property type="match status" value="1"/>
</dbReference>
<feature type="non-terminal residue" evidence="8">
    <location>
        <position position="412"/>
    </location>
</feature>
<feature type="transmembrane region" description="Helical" evidence="7">
    <location>
        <begin position="288"/>
        <end position="315"/>
    </location>
</feature>
<keyword evidence="9" id="KW-1185">Reference proteome</keyword>
<feature type="transmembrane region" description="Helical" evidence="7">
    <location>
        <begin position="113"/>
        <end position="137"/>
    </location>
</feature>
<evidence type="ECO:0000256" key="4">
    <source>
        <dbReference type="ARBA" id="ARBA00022692"/>
    </source>
</evidence>
<comment type="subcellular location">
    <subcellularLocation>
        <location evidence="1">Membrane</location>
        <topology evidence="1">Multi-pass membrane protein</topology>
    </subcellularLocation>
</comment>
<reference evidence="8 9" key="1">
    <citation type="submission" date="2015-07" db="EMBL/GenBank/DDBJ databases">
        <title>Draft Genome Sequence of Malassezia furfur CBS1878 and Malassezia pachydermatis CBS1879.</title>
        <authorList>
            <person name="Triana S."/>
            <person name="Ohm R."/>
            <person name="Gonzalez A."/>
            <person name="DeCock H."/>
            <person name="Restrepo S."/>
            <person name="Celis A."/>
        </authorList>
    </citation>
    <scope>NUCLEOTIDE SEQUENCE [LARGE SCALE GENOMIC DNA]</scope>
    <source>
        <strain evidence="8 9">CBS 1879</strain>
    </source>
</reference>
<name>A0A0M8MH82_9BASI</name>
<feature type="transmembrane region" description="Helical" evidence="7">
    <location>
        <begin position="248"/>
        <end position="268"/>
    </location>
</feature>
<sequence length="412" mass="45496">MESLSKPLETDKALSATLPMEGKRHVYDSQGPTKEYRGFFAPLLRLEAWMDRKMGVETEAIERKRPEDRKPLKWYYELDMIFLWASSTMNLSSFATGMLGWQFGLDLKQALICIFFGLFIGCAVTAYCTTFGAAMGLRQMSISRYSFGWFPNKLPALLNTIQQIGWSAVGCITGGLALVAVADGGISVIVGIIIIAVVSLFIGLFGIRVLLSLQRYAWILFLIVFLIIIGETGGFADNHTPAKAQGTTPLAGAVLSFLAVVYGWSASWSPLASDYYIVYRADINRGKVFAFSFIGILLSTCISMWSGALIASALNTHPDWRATYQDNGLGFLLRDMLYPTGFAKFLLVMLVLASISMNSLSTYSAPLSLMQVSPWLGYIPRVIWQVVMFGIVIALGLAGRERLDAYLVNFLD</sequence>
<accession>A0A0M8MH82</accession>
<dbReference type="GO" id="GO:0022857">
    <property type="term" value="F:transmembrane transporter activity"/>
    <property type="evidence" value="ECO:0007669"/>
    <property type="project" value="InterPro"/>
</dbReference>
<dbReference type="InterPro" id="IPR001248">
    <property type="entry name" value="Pur-cyt_permease"/>
</dbReference>
<comment type="similarity">
    <text evidence="2">Belongs to the purine-cytosine permease (2.A.39) family.</text>
</comment>
<feature type="transmembrane region" description="Helical" evidence="7">
    <location>
        <begin position="81"/>
        <end position="101"/>
    </location>
</feature>
<organism evidence="8 9">
    <name type="scientific">Malassezia pachydermatis</name>
    <dbReference type="NCBI Taxonomy" id="77020"/>
    <lineage>
        <taxon>Eukaryota</taxon>
        <taxon>Fungi</taxon>
        <taxon>Dikarya</taxon>
        <taxon>Basidiomycota</taxon>
        <taxon>Ustilaginomycotina</taxon>
        <taxon>Malasseziomycetes</taxon>
        <taxon>Malasseziales</taxon>
        <taxon>Malasseziaceae</taxon>
        <taxon>Malassezia</taxon>
    </lineage>
</organism>
<dbReference type="GO" id="GO:0000329">
    <property type="term" value="C:fungal-type vacuole membrane"/>
    <property type="evidence" value="ECO:0007669"/>
    <property type="project" value="TreeGrafter"/>
</dbReference>
<keyword evidence="6 7" id="KW-0472">Membrane</keyword>
<dbReference type="VEuPathDB" id="FungiDB:Malapachy_4283"/>
<feature type="transmembrane region" description="Helical" evidence="7">
    <location>
        <begin position="375"/>
        <end position="398"/>
    </location>
</feature>
<feature type="transmembrane region" description="Helical" evidence="7">
    <location>
        <begin position="216"/>
        <end position="236"/>
    </location>
</feature>
<evidence type="ECO:0000313" key="9">
    <source>
        <dbReference type="Proteomes" id="UP000037751"/>
    </source>
</evidence>
<evidence type="ECO:0000256" key="6">
    <source>
        <dbReference type="ARBA" id="ARBA00023136"/>
    </source>
</evidence>
<evidence type="ECO:0000256" key="7">
    <source>
        <dbReference type="SAM" id="Phobius"/>
    </source>
</evidence>
<evidence type="ECO:0000256" key="1">
    <source>
        <dbReference type="ARBA" id="ARBA00004141"/>
    </source>
</evidence>
<keyword evidence="3" id="KW-0813">Transport</keyword>
<dbReference type="AlphaFoldDB" id="A0A0M8MH82"/>
<feature type="transmembrane region" description="Helical" evidence="7">
    <location>
        <begin position="188"/>
        <end position="210"/>
    </location>
</feature>
<evidence type="ECO:0000256" key="3">
    <source>
        <dbReference type="ARBA" id="ARBA00022448"/>
    </source>
</evidence>
<comment type="caution">
    <text evidence="8">The sequence shown here is derived from an EMBL/GenBank/DDBJ whole genome shotgun (WGS) entry which is preliminary data.</text>
</comment>
<protein>
    <submittedName>
        <fullName evidence="8">Nucleoside</fullName>
    </submittedName>
</protein>
<feature type="transmembrane region" description="Helical" evidence="7">
    <location>
        <begin position="336"/>
        <end position="355"/>
    </location>
</feature>
<dbReference type="PIRSF" id="PIRSF002744">
    <property type="entry name" value="Pur-cyt_permease"/>
    <property type="match status" value="1"/>
</dbReference>
<dbReference type="Gene3D" id="1.10.4160.10">
    <property type="entry name" value="Hydantoin permease"/>
    <property type="match status" value="1"/>
</dbReference>
<keyword evidence="4 7" id="KW-0812">Transmembrane</keyword>
<dbReference type="PANTHER" id="PTHR31806">
    <property type="entry name" value="PURINE-CYTOSINE PERMEASE FCY2-RELATED"/>
    <property type="match status" value="1"/>
</dbReference>
<dbReference type="InterPro" id="IPR026030">
    <property type="entry name" value="Pur-cyt_permease_Fcy2/21/22"/>
</dbReference>
<dbReference type="Proteomes" id="UP000037751">
    <property type="component" value="Unassembled WGS sequence"/>
</dbReference>
<evidence type="ECO:0000313" key="8">
    <source>
        <dbReference type="EMBL" id="KOS12396.1"/>
    </source>
</evidence>
<dbReference type="GeneID" id="28730610"/>
<dbReference type="PANTHER" id="PTHR31806:SF7">
    <property type="entry name" value="TRANSPORTER, PUTATIVE (AFU_ORTHOLOGUE AFUA_2G04690)-RELATED"/>
    <property type="match status" value="1"/>
</dbReference>
<dbReference type="RefSeq" id="XP_017990028.1">
    <property type="nucleotide sequence ID" value="XM_018138734.1"/>
</dbReference>
<dbReference type="OrthoDB" id="2116389at2759"/>
<dbReference type="EMBL" id="LGAV01000024">
    <property type="protein sequence ID" value="KOS12396.1"/>
    <property type="molecule type" value="Genomic_DNA"/>
</dbReference>
<evidence type="ECO:0000256" key="5">
    <source>
        <dbReference type="ARBA" id="ARBA00022989"/>
    </source>
</evidence>
<gene>
    <name evidence="8" type="ORF">Malapachy_4283</name>
</gene>